<protein>
    <submittedName>
        <fullName evidence="2">Retrotransposon hot spot (RHS) protein, putative</fullName>
    </submittedName>
</protein>
<evidence type="ECO:0000313" key="3">
    <source>
        <dbReference type="Proteomes" id="UP000007350"/>
    </source>
</evidence>
<reference evidence="2 3" key="1">
    <citation type="journal article" date="2012" name="BMC Genomics">
        <title>Comparative genomic analysis of human infective Trypanosoma cruzi lineages with the bat-restricted subspecies T. cruzi marinkellei.</title>
        <authorList>
            <person name="Franzen O."/>
            <person name="Talavera-Lopez C."/>
            <person name="Ochaya S."/>
            <person name="Butler C.E."/>
            <person name="Messenger L.A."/>
            <person name="Lewis M.D."/>
            <person name="Llewellyn M.S."/>
            <person name="Marinkelle C.J."/>
            <person name="Tyler K.M."/>
            <person name="Miles M.A."/>
            <person name="Andersson B."/>
        </authorList>
    </citation>
    <scope>NUCLEOTIDE SEQUENCE [LARGE SCALE GENOMIC DNA]</scope>
    <source>
        <strain evidence="2 3">B7</strain>
    </source>
</reference>
<dbReference type="Proteomes" id="UP000007350">
    <property type="component" value="Unassembled WGS sequence"/>
</dbReference>
<organism evidence="2 3">
    <name type="scientific">Trypanosoma cruzi marinkellei</name>
    <dbReference type="NCBI Taxonomy" id="85056"/>
    <lineage>
        <taxon>Eukaryota</taxon>
        <taxon>Discoba</taxon>
        <taxon>Euglenozoa</taxon>
        <taxon>Kinetoplastea</taxon>
        <taxon>Metakinetoplastina</taxon>
        <taxon>Trypanosomatida</taxon>
        <taxon>Trypanosomatidae</taxon>
        <taxon>Trypanosoma</taxon>
        <taxon>Schizotrypanum</taxon>
    </lineage>
</organism>
<evidence type="ECO:0000313" key="2">
    <source>
        <dbReference type="EMBL" id="EKF33714.1"/>
    </source>
</evidence>
<comment type="caution">
    <text evidence="2">The sequence shown here is derived from an EMBL/GenBank/DDBJ whole genome shotgun (WGS) entry which is preliminary data.</text>
</comment>
<sequence>MIVVTSPNSNNYESWAKEVEAGRIIINCPEDSDVKAMCVWRRHNPQPAKEQAEEETEEEVEDEAGYWRVMERRINTVGPILRFIFERQRYKARLNECVGAVNAITVSKTEYYACIGNGTSWDGSSVSHKLVKVVRVRRVGRTESPLNVPISPHFERETLSTLENEMKQTDFIFLVLSMWDYVLPDILEKYAVAAFLNEDFLRAIRLKIKELKLTGRPEAHLCALVEHSDKSFTRKEVLPPLERPFNRLAIEYWVLYEPKVKNFPLVDCFFFVDSNPKTLVGMQITAASEHHTITSTVRQFTDSLAAYFYNWEELSRDMLWKIIYVQHAACMPINGWQRCDEAKAENVSEEESKEIAAFWKKKVHQYRAGVSA</sequence>
<accession>K2N6Z8</accession>
<feature type="domain" description="Retrotransposon hot spot protein,C-terminal" evidence="1">
    <location>
        <begin position="1"/>
        <end position="212"/>
    </location>
</feature>
<dbReference type="Pfam" id="PF07999">
    <property type="entry name" value="RHSP"/>
    <property type="match status" value="1"/>
</dbReference>
<proteinExistence type="predicted"/>
<dbReference type="OrthoDB" id="251624at2759"/>
<dbReference type="AlphaFoldDB" id="K2N6Z8"/>
<dbReference type="InterPro" id="IPR006518">
    <property type="entry name" value="Trypano_RHS"/>
</dbReference>
<gene>
    <name evidence="2" type="ORF">MOQ_002427</name>
</gene>
<dbReference type="EMBL" id="AHKC01009061">
    <property type="protein sequence ID" value="EKF33714.1"/>
    <property type="molecule type" value="Genomic_DNA"/>
</dbReference>
<keyword evidence="3" id="KW-1185">Reference proteome</keyword>
<dbReference type="PANTHER" id="PTHR33129:SF3">
    <property type="entry name" value="HOT SPOT (RHS) PROTEIN, PUTATIVE-RELATED"/>
    <property type="match status" value="1"/>
</dbReference>
<dbReference type="InterPro" id="IPR052980">
    <property type="entry name" value="Crinkler_effector"/>
</dbReference>
<dbReference type="NCBIfam" id="TIGR01631">
    <property type="entry name" value="Trypano_RHS"/>
    <property type="match status" value="1"/>
</dbReference>
<dbReference type="PANTHER" id="PTHR33129">
    <property type="entry name" value="PROTEIN KINASE DOMAIN-CONTAINING PROTEIN-RELATED"/>
    <property type="match status" value="1"/>
</dbReference>
<dbReference type="InterPro" id="IPR046836">
    <property type="entry name" value="RHS_C"/>
</dbReference>
<name>K2N6Z8_TRYCR</name>
<evidence type="ECO:0000259" key="1">
    <source>
        <dbReference type="Pfam" id="PF07999"/>
    </source>
</evidence>